<keyword evidence="4" id="KW-1185">Reference proteome</keyword>
<comment type="caution">
    <text evidence="3">The sequence shown here is derived from an EMBL/GenBank/DDBJ whole genome shotgun (WGS) entry which is preliminary data.</text>
</comment>
<name>A0A8S1LH72_PARPR</name>
<organism evidence="3 4">
    <name type="scientific">Paramecium primaurelia</name>
    <dbReference type="NCBI Taxonomy" id="5886"/>
    <lineage>
        <taxon>Eukaryota</taxon>
        <taxon>Sar</taxon>
        <taxon>Alveolata</taxon>
        <taxon>Ciliophora</taxon>
        <taxon>Intramacronucleata</taxon>
        <taxon>Oligohymenophorea</taxon>
        <taxon>Peniculida</taxon>
        <taxon>Parameciidae</taxon>
        <taxon>Paramecium</taxon>
    </lineage>
</organism>
<evidence type="ECO:0000313" key="3">
    <source>
        <dbReference type="EMBL" id="CAD8067147.1"/>
    </source>
</evidence>
<feature type="region of interest" description="Disordered" evidence="2">
    <location>
        <begin position="225"/>
        <end position="244"/>
    </location>
</feature>
<feature type="coiled-coil region" evidence="1">
    <location>
        <begin position="63"/>
        <end position="111"/>
    </location>
</feature>
<reference evidence="3" key="1">
    <citation type="submission" date="2021-01" db="EMBL/GenBank/DDBJ databases">
        <authorList>
            <consortium name="Genoscope - CEA"/>
            <person name="William W."/>
        </authorList>
    </citation>
    <scope>NUCLEOTIDE SEQUENCE</scope>
</reference>
<dbReference type="EMBL" id="CAJJDM010000039">
    <property type="protein sequence ID" value="CAD8067147.1"/>
    <property type="molecule type" value="Genomic_DNA"/>
</dbReference>
<evidence type="ECO:0000256" key="1">
    <source>
        <dbReference type="SAM" id="Coils"/>
    </source>
</evidence>
<dbReference type="AlphaFoldDB" id="A0A8S1LH72"/>
<dbReference type="PANTHER" id="PTHR32215">
    <property type="entry name" value="CILIA- AND FLAGELLA-ASSOCIATED PROTEIN 57"/>
    <property type="match status" value="1"/>
</dbReference>
<evidence type="ECO:0000313" key="4">
    <source>
        <dbReference type="Proteomes" id="UP000688137"/>
    </source>
</evidence>
<evidence type="ECO:0000256" key="2">
    <source>
        <dbReference type="SAM" id="MobiDB-lite"/>
    </source>
</evidence>
<keyword evidence="1" id="KW-0175">Coiled coil</keyword>
<dbReference type="PANTHER" id="PTHR32215:SF0">
    <property type="entry name" value="CILIA- AND FLAGELLA-ASSOCIATED PROTEIN 57"/>
    <property type="match status" value="1"/>
</dbReference>
<dbReference type="Proteomes" id="UP000688137">
    <property type="component" value="Unassembled WGS sequence"/>
</dbReference>
<dbReference type="OMA" id="FEWSPND"/>
<accession>A0A8S1LH72</accession>
<sequence length="244" mass="28776">MTKLYQRYVLQQEIKQSSNDPRSIEEMNRHINHLEKSAIQINSSTEKMMVRREKEIYKRTSENQQLIHELNEIRKQCKDYETEKSNLKIENDKYKKENEKFKQEIKVLQTKLGKNIGEQNVEMMNEDVMQQSQQPILPQALNINKQGSAQARLQSLPQKNNKMGKILRGPNFDKQKLQPFEFQKNVELQNQLQIALNQLQANESMIKNFRKILKEKGIEDPYADAEQEHSQFGRPLSSIFGSRV</sequence>
<dbReference type="InterPro" id="IPR052993">
    <property type="entry name" value="CFA-57"/>
</dbReference>
<protein>
    <submittedName>
        <fullName evidence="3">Uncharacterized protein</fullName>
    </submittedName>
</protein>
<proteinExistence type="predicted"/>
<gene>
    <name evidence="3" type="ORF">PPRIM_AZ9-3.1.T0400135</name>
</gene>